<feature type="transmembrane region" description="Helical" evidence="11">
    <location>
        <begin position="20"/>
        <end position="38"/>
    </location>
</feature>
<accession>A0A2C9KXU2</accession>
<dbReference type="Proteomes" id="UP000076420">
    <property type="component" value="Unassembled WGS sequence"/>
</dbReference>
<dbReference type="GO" id="GO:0005216">
    <property type="term" value="F:monoatomic ion channel activity"/>
    <property type="evidence" value="ECO:0007669"/>
    <property type="project" value="InterPro"/>
</dbReference>
<dbReference type="KEGG" id="bgt:106060899"/>
<evidence type="ECO:0000256" key="2">
    <source>
        <dbReference type="ARBA" id="ARBA00022448"/>
    </source>
</evidence>
<dbReference type="OrthoDB" id="1661883at2759"/>
<keyword evidence="10" id="KW-0407">Ion channel</keyword>
<evidence type="ECO:0000256" key="8">
    <source>
        <dbReference type="ARBA" id="ARBA00023136"/>
    </source>
</evidence>
<protein>
    <recommendedName>
        <fullName evidence="12">Ion transport domain-containing protein</fullName>
    </recommendedName>
</protein>
<evidence type="ECO:0000256" key="3">
    <source>
        <dbReference type="ARBA" id="ARBA00022692"/>
    </source>
</evidence>
<keyword evidence="8 11" id="KW-0472">Membrane</keyword>
<evidence type="ECO:0000256" key="6">
    <source>
        <dbReference type="ARBA" id="ARBA00023043"/>
    </source>
</evidence>
<evidence type="ECO:0000256" key="11">
    <source>
        <dbReference type="SAM" id="Phobius"/>
    </source>
</evidence>
<dbReference type="PANTHER" id="PTHR47143">
    <property type="entry name" value="TRANSIENT RECEPTOR POTENTIAL CATION CHANNEL PROTEIN PAINLESS"/>
    <property type="match status" value="1"/>
</dbReference>
<dbReference type="AlphaFoldDB" id="A0A2C9KXU2"/>
<reference evidence="13" key="1">
    <citation type="submission" date="2020-05" db="UniProtKB">
        <authorList>
            <consortium name="EnsemblMetazoa"/>
        </authorList>
    </citation>
    <scope>IDENTIFICATION</scope>
    <source>
        <strain evidence="13">BB02</strain>
    </source>
</reference>
<dbReference type="Pfam" id="PF00520">
    <property type="entry name" value="Ion_trans"/>
    <property type="match status" value="1"/>
</dbReference>
<evidence type="ECO:0000256" key="1">
    <source>
        <dbReference type="ARBA" id="ARBA00004141"/>
    </source>
</evidence>
<proteinExistence type="predicted"/>
<sequence length="331" mass="38225">MTWFQKLRYFADIGNGLEWTLYITCSVFVLPFLLDMSFHWQWEAGAFAVFLAWFNCLVILKRFDFFGIYVVMFLEILRTLVQVLCVFSILIIAFGLSFYILLSIEQSKAFSTPPLSLLKTFMMMLELDYMASFNEQYTDDREDTLHFGTLTLTLLTIFVLLMPILLMNLLIGLAVGDIESVQKDARLKRLAMQVELHINIERKMPLFLRDKVAITDYKHYPNRGNKQIENLFSIISFSKDSGDGKSLQLRIQNSYVQDDLHKLKVRLRDISTVMDKNNHLLRKIMQKMEISTEDDACDEGAGSSYGCGWVNAEDSHRSFEGVPEAFSLSTL</sequence>
<dbReference type="VEuPathDB" id="VectorBase:BGLAX_028332"/>
<dbReference type="InterPro" id="IPR005821">
    <property type="entry name" value="Ion_trans_dom"/>
</dbReference>
<evidence type="ECO:0000313" key="14">
    <source>
        <dbReference type="Proteomes" id="UP000076420"/>
    </source>
</evidence>
<dbReference type="STRING" id="6526.A0A2C9KXU2"/>
<dbReference type="InterPro" id="IPR052076">
    <property type="entry name" value="TRP_cation_channel"/>
</dbReference>
<feature type="transmembrane region" description="Helical" evidence="11">
    <location>
        <begin position="80"/>
        <end position="102"/>
    </location>
</feature>
<evidence type="ECO:0000256" key="9">
    <source>
        <dbReference type="ARBA" id="ARBA00023180"/>
    </source>
</evidence>
<dbReference type="GO" id="GO:1902495">
    <property type="term" value="C:transmembrane transporter complex"/>
    <property type="evidence" value="ECO:0007669"/>
    <property type="project" value="TreeGrafter"/>
</dbReference>
<keyword evidence="6" id="KW-0040">ANK repeat</keyword>
<name>A0A2C9KXU2_BIOGL</name>
<keyword evidence="4" id="KW-0677">Repeat</keyword>
<gene>
    <name evidence="13" type="primary">106060899</name>
</gene>
<organism evidence="13 14">
    <name type="scientific">Biomphalaria glabrata</name>
    <name type="common">Bloodfluke planorb</name>
    <name type="synonym">Freshwater snail</name>
    <dbReference type="NCBI Taxonomy" id="6526"/>
    <lineage>
        <taxon>Eukaryota</taxon>
        <taxon>Metazoa</taxon>
        <taxon>Spiralia</taxon>
        <taxon>Lophotrochozoa</taxon>
        <taxon>Mollusca</taxon>
        <taxon>Gastropoda</taxon>
        <taxon>Heterobranchia</taxon>
        <taxon>Euthyneura</taxon>
        <taxon>Panpulmonata</taxon>
        <taxon>Hygrophila</taxon>
        <taxon>Lymnaeoidea</taxon>
        <taxon>Planorbidae</taxon>
        <taxon>Biomphalaria</taxon>
    </lineage>
</organism>
<keyword evidence="5 11" id="KW-1133">Transmembrane helix</keyword>
<keyword evidence="7" id="KW-0406">Ion transport</keyword>
<evidence type="ECO:0000256" key="4">
    <source>
        <dbReference type="ARBA" id="ARBA00022737"/>
    </source>
</evidence>
<feature type="domain" description="Ion transport" evidence="12">
    <location>
        <begin position="26"/>
        <end position="185"/>
    </location>
</feature>
<keyword evidence="2" id="KW-0813">Transport</keyword>
<dbReference type="EnsemblMetazoa" id="BGLB024787-RA">
    <property type="protein sequence ID" value="BGLB024787-PA"/>
    <property type="gene ID" value="BGLB024787"/>
</dbReference>
<comment type="subcellular location">
    <subcellularLocation>
        <location evidence="1">Membrane</location>
        <topology evidence="1">Multi-pass membrane protein</topology>
    </subcellularLocation>
</comment>
<evidence type="ECO:0000256" key="5">
    <source>
        <dbReference type="ARBA" id="ARBA00022989"/>
    </source>
</evidence>
<evidence type="ECO:0000256" key="7">
    <source>
        <dbReference type="ARBA" id="ARBA00023065"/>
    </source>
</evidence>
<feature type="transmembrane region" description="Helical" evidence="11">
    <location>
        <begin position="152"/>
        <end position="176"/>
    </location>
</feature>
<evidence type="ECO:0000313" key="13">
    <source>
        <dbReference type="EnsemblMetazoa" id="BGLB024787-PA"/>
    </source>
</evidence>
<dbReference type="VEuPathDB" id="VectorBase:BGLB024787"/>
<keyword evidence="3 11" id="KW-0812">Transmembrane</keyword>
<dbReference type="PANTHER" id="PTHR47143:SF1">
    <property type="entry name" value="ION_TRANS DOMAIN-CONTAINING PROTEIN"/>
    <property type="match status" value="1"/>
</dbReference>
<keyword evidence="9" id="KW-0325">Glycoprotein</keyword>
<evidence type="ECO:0000259" key="12">
    <source>
        <dbReference type="Pfam" id="PF00520"/>
    </source>
</evidence>
<evidence type="ECO:0000256" key="10">
    <source>
        <dbReference type="ARBA" id="ARBA00023303"/>
    </source>
</evidence>